<reference evidence="1" key="1">
    <citation type="submission" date="2020-08" db="EMBL/GenBank/DDBJ databases">
        <title>Multicomponent nature underlies the extraordinary mechanical properties of spider dragline silk.</title>
        <authorList>
            <person name="Kono N."/>
            <person name="Nakamura H."/>
            <person name="Mori M."/>
            <person name="Yoshida Y."/>
            <person name="Ohtoshi R."/>
            <person name="Malay A.D."/>
            <person name="Moran D.A.P."/>
            <person name="Tomita M."/>
            <person name="Numata K."/>
            <person name="Arakawa K."/>
        </authorList>
    </citation>
    <scope>NUCLEOTIDE SEQUENCE</scope>
</reference>
<evidence type="ECO:0000313" key="2">
    <source>
        <dbReference type="Proteomes" id="UP000887013"/>
    </source>
</evidence>
<dbReference type="AlphaFoldDB" id="A0A8X6P7Y5"/>
<organism evidence="1 2">
    <name type="scientific">Nephila pilipes</name>
    <name type="common">Giant wood spider</name>
    <name type="synonym">Nephila maculata</name>
    <dbReference type="NCBI Taxonomy" id="299642"/>
    <lineage>
        <taxon>Eukaryota</taxon>
        <taxon>Metazoa</taxon>
        <taxon>Ecdysozoa</taxon>
        <taxon>Arthropoda</taxon>
        <taxon>Chelicerata</taxon>
        <taxon>Arachnida</taxon>
        <taxon>Araneae</taxon>
        <taxon>Araneomorphae</taxon>
        <taxon>Entelegynae</taxon>
        <taxon>Araneoidea</taxon>
        <taxon>Nephilidae</taxon>
        <taxon>Nephila</taxon>
    </lineage>
</organism>
<dbReference type="EMBL" id="BMAW01017409">
    <property type="protein sequence ID" value="GFT53792.1"/>
    <property type="molecule type" value="Genomic_DNA"/>
</dbReference>
<comment type="caution">
    <text evidence="1">The sequence shown here is derived from an EMBL/GenBank/DDBJ whole genome shotgun (WGS) entry which is preliminary data.</text>
</comment>
<gene>
    <name evidence="1" type="ORF">NPIL_578151</name>
</gene>
<dbReference type="Proteomes" id="UP000887013">
    <property type="component" value="Unassembled WGS sequence"/>
</dbReference>
<evidence type="ECO:0000313" key="1">
    <source>
        <dbReference type="EMBL" id="GFT53792.1"/>
    </source>
</evidence>
<name>A0A8X6P7Y5_NEPPI</name>
<protein>
    <submittedName>
        <fullName evidence="1">Uncharacterized protein</fullName>
    </submittedName>
</protein>
<accession>A0A8X6P7Y5</accession>
<keyword evidence="2" id="KW-1185">Reference proteome</keyword>
<proteinExistence type="predicted"/>
<sequence>MPIVGALLWGIVKTSGPCGDVQIYARDSAGVVKEDAEAPFLCLLAVDGMFRQLARKEKYASTTRVCWVSIEWKRENR</sequence>